<accession>A0A5N3PFD3</accession>
<name>A0A5N3PFD3_9HYPH</name>
<evidence type="ECO:0000256" key="3">
    <source>
        <dbReference type="ARBA" id="ARBA00022553"/>
    </source>
</evidence>
<evidence type="ECO:0000259" key="8">
    <source>
        <dbReference type="PROSITE" id="PS50109"/>
    </source>
</evidence>
<keyword evidence="3" id="KW-0597">Phosphoprotein</keyword>
<dbReference type="AlphaFoldDB" id="A0A5N3PFD3"/>
<dbReference type="InterPro" id="IPR003661">
    <property type="entry name" value="HisK_dim/P_dom"/>
</dbReference>
<dbReference type="InterPro" id="IPR050736">
    <property type="entry name" value="Sensor_HK_Regulatory"/>
</dbReference>
<keyword evidence="7" id="KW-1133">Transmembrane helix</keyword>
<dbReference type="EC" id="2.7.13.3" evidence="2"/>
<reference evidence="9 10" key="1">
    <citation type="journal article" date="2019" name="Microorganisms">
        <title>Genome Insights into the Novel Species Microvirga brassicacearum, a Rapeseed Endophyte with Biotechnological Potential.</title>
        <authorList>
            <person name="Jimenez-Gomez A."/>
            <person name="Saati-Santamaria Z."/>
            <person name="Igual J.M."/>
            <person name="Rivas R."/>
            <person name="Mateos P.F."/>
            <person name="Garcia-Fraile P."/>
        </authorList>
    </citation>
    <scope>NUCLEOTIDE SEQUENCE [LARGE SCALE GENOMIC DNA]</scope>
    <source>
        <strain evidence="9 10">CDVBN77</strain>
    </source>
</reference>
<feature type="transmembrane region" description="Helical" evidence="7">
    <location>
        <begin position="180"/>
        <end position="199"/>
    </location>
</feature>
<dbReference type="EMBL" id="VCMV01000006">
    <property type="protein sequence ID" value="KAB0268414.1"/>
    <property type="molecule type" value="Genomic_DNA"/>
</dbReference>
<keyword evidence="6" id="KW-0902">Two-component regulatory system</keyword>
<dbReference type="InterPro" id="IPR003594">
    <property type="entry name" value="HATPase_dom"/>
</dbReference>
<dbReference type="SMART" id="SM00388">
    <property type="entry name" value="HisKA"/>
    <property type="match status" value="1"/>
</dbReference>
<evidence type="ECO:0000256" key="2">
    <source>
        <dbReference type="ARBA" id="ARBA00012438"/>
    </source>
</evidence>
<evidence type="ECO:0000256" key="7">
    <source>
        <dbReference type="SAM" id="Phobius"/>
    </source>
</evidence>
<protein>
    <recommendedName>
        <fullName evidence="2">histidine kinase</fullName>
        <ecNumber evidence="2">2.7.13.3</ecNumber>
    </recommendedName>
</protein>
<dbReference type="PANTHER" id="PTHR43711:SF26">
    <property type="entry name" value="SENSOR HISTIDINE KINASE RCSC"/>
    <property type="match status" value="1"/>
</dbReference>
<dbReference type="Pfam" id="PF02518">
    <property type="entry name" value="HATPase_c"/>
    <property type="match status" value="1"/>
</dbReference>
<evidence type="ECO:0000256" key="6">
    <source>
        <dbReference type="ARBA" id="ARBA00023012"/>
    </source>
</evidence>
<comment type="caution">
    <text evidence="9">The sequence shown here is derived from an EMBL/GenBank/DDBJ whole genome shotgun (WGS) entry which is preliminary data.</text>
</comment>
<keyword evidence="10" id="KW-1185">Reference proteome</keyword>
<keyword evidence="7" id="KW-0812">Transmembrane</keyword>
<keyword evidence="4" id="KW-0808">Transferase</keyword>
<dbReference type="Gene3D" id="3.30.565.10">
    <property type="entry name" value="Histidine kinase-like ATPase, C-terminal domain"/>
    <property type="match status" value="1"/>
</dbReference>
<dbReference type="Pfam" id="PF00512">
    <property type="entry name" value="HisKA"/>
    <property type="match status" value="1"/>
</dbReference>
<dbReference type="InterPro" id="IPR004358">
    <property type="entry name" value="Sig_transdc_His_kin-like_C"/>
</dbReference>
<dbReference type="InterPro" id="IPR036097">
    <property type="entry name" value="HisK_dim/P_sf"/>
</dbReference>
<evidence type="ECO:0000313" key="10">
    <source>
        <dbReference type="Proteomes" id="UP000325684"/>
    </source>
</evidence>
<dbReference type="Gene3D" id="1.10.287.130">
    <property type="match status" value="1"/>
</dbReference>
<dbReference type="SUPFAM" id="SSF47384">
    <property type="entry name" value="Homodimeric domain of signal transducing histidine kinase"/>
    <property type="match status" value="1"/>
</dbReference>
<dbReference type="PANTHER" id="PTHR43711">
    <property type="entry name" value="TWO-COMPONENT HISTIDINE KINASE"/>
    <property type="match status" value="1"/>
</dbReference>
<evidence type="ECO:0000256" key="4">
    <source>
        <dbReference type="ARBA" id="ARBA00022679"/>
    </source>
</evidence>
<organism evidence="9 10">
    <name type="scientific">Microvirga brassicacearum</name>
    <dbReference type="NCBI Taxonomy" id="2580413"/>
    <lineage>
        <taxon>Bacteria</taxon>
        <taxon>Pseudomonadati</taxon>
        <taxon>Pseudomonadota</taxon>
        <taxon>Alphaproteobacteria</taxon>
        <taxon>Hyphomicrobiales</taxon>
        <taxon>Methylobacteriaceae</taxon>
        <taxon>Microvirga</taxon>
    </lineage>
</organism>
<gene>
    <name evidence="9" type="ORF">FEZ63_05310</name>
</gene>
<dbReference type="FunFam" id="3.30.565.10:FF:000006">
    <property type="entry name" value="Sensor histidine kinase WalK"/>
    <property type="match status" value="1"/>
</dbReference>
<sequence length="447" mass="49885">MTSRFRISGAVFLSTAAIVALFISLIVATHGLVQIERDLDKGVGEDMAWTIMQAQLESIRFTEALTRFVNGYETTTSAHLELRHDILASRLALFNEGEPKRYLEQVGVLASLQGHLLAFDDVAREVAMITRGDRAREAAMLQKMQPLTIAVRETANRSMLAKRGLETELRAQHRWIVIEILIYMFGIMISGLILAILIIRSRQEIAAANETLRQERDLSRMYRTLVSIVSHQFRTPLAIIDSSAQRIRRRGTSMDATEIGARTDYIRQAISSLSRLMDSTLDAARLDRGEINFKPRKIDLGRLISSLRERYQGEETERILTTDVSGLPPTVTCDPTLIEQALSNILSNALKYSENSTPVHIRAWAERDQVLVAIDDSGIGIPPDEVDRVFEQFFRARTAEAIAGTGIGLSFAREIARLHGGDIGVTSEEGRGSTFTLRLPVCGEIKH</sequence>
<dbReference type="GO" id="GO:0000155">
    <property type="term" value="F:phosphorelay sensor kinase activity"/>
    <property type="evidence" value="ECO:0007669"/>
    <property type="project" value="InterPro"/>
</dbReference>
<comment type="catalytic activity">
    <reaction evidence="1">
        <text>ATP + protein L-histidine = ADP + protein N-phospho-L-histidine.</text>
        <dbReference type="EC" id="2.7.13.3"/>
    </reaction>
</comment>
<dbReference type="OrthoDB" id="9806130at2"/>
<dbReference type="CDD" id="cd00075">
    <property type="entry name" value="HATPase"/>
    <property type="match status" value="1"/>
</dbReference>
<evidence type="ECO:0000256" key="5">
    <source>
        <dbReference type="ARBA" id="ARBA00022777"/>
    </source>
</evidence>
<keyword evidence="5 9" id="KW-0418">Kinase</keyword>
<dbReference type="InterPro" id="IPR036890">
    <property type="entry name" value="HATPase_C_sf"/>
</dbReference>
<dbReference type="Proteomes" id="UP000325684">
    <property type="component" value="Unassembled WGS sequence"/>
</dbReference>
<dbReference type="CDD" id="cd00082">
    <property type="entry name" value="HisKA"/>
    <property type="match status" value="1"/>
</dbReference>
<feature type="domain" description="Histidine kinase" evidence="8">
    <location>
        <begin position="228"/>
        <end position="443"/>
    </location>
</feature>
<evidence type="ECO:0000256" key="1">
    <source>
        <dbReference type="ARBA" id="ARBA00000085"/>
    </source>
</evidence>
<dbReference type="PROSITE" id="PS50109">
    <property type="entry name" value="HIS_KIN"/>
    <property type="match status" value="1"/>
</dbReference>
<dbReference type="PRINTS" id="PR00344">
    <property type="entry name" value="BCTRLSENSOR"/>
</dbReference>
<feature type="transmembrane region" description="Helical" evidence="7">
    <location>
        <begin position="12"/>
        <end position="33"/>
    </location>
</feature>
<dbReference type="SUPFAM" id="SSF55874">
    <property type="entry name" value="ATPase domain of HSP90 chaperone/DNA topoisomerase II/histidine kinase"/>
    <property type="match status" value="1"/>
</dbReference>
<dbReference type="RefSeq" id="WP_150942596.1">
    <property type="nucleotide sequence ID" value="NZ_VCMV01000006.1"/>
</dbReference>
<proteinExistence type="predicted"/>
<keyword evidence="7" id="KW-0472">Membrane</keyword>
<dbReference type="SMART" id="SM00387">
    <property type="entry name" value="HATPase_c"/>
    <property type="match status" value="1"/>
</dbReference>
<evidence type="ECO:0000313" key="9">
    <source>
        <dbReference type="EMBL" id="KAB0268414.1"/>
    </source>
</evidence>
<dbReference type="InterPro" id="IPR005467">
    <property type="entry name" value="His_kinase_dom"/>
</dbReference>